<keyword evidence="2" id="KW-0812">Transmembrane</keyword>
<evidence type="ECO:0000313" key="4">
    <source>
        <dbReference type="Proteomes" id="UP000240760"/>
    </source>
</evidence>
<keyword evidence="2" id="KW-0472">Membrane</keyword>
<evidence type="ECO:0000256" key="1">
    <source>
        <dbReference type="SAM" id="MobiDB-lite"/>
    </source>
</evidence>
<keyword evidence="2" id="KW-1133">Transmembrane helix</keyword>
<reference evidence="3 4" key="1">
    <citation type="submission" date="2016-07" db="EMBL/GenBank/DDBJ databases">
        <title>Multiple horizontal gene transfer events from other fungi enriched the ability of initially mycotrophic Trichoderma (Ascomycota) to feed on dead plant biomass.</title>
        <authorList>
            <consortium name="DOE Joint Genome Institute"/>
            <person name="Aerts A."/>
            <person name="Atanasova L."/>
            <person name="Chenthamara K."/>
            <person name="Zhang J."/>
            <person name="Grujic M."/>
            <person name="Henrissat B."/>
            <person name="Kuo A."/>
            <person name="Salamov A."/>
            <person name="Lipzen A."/>
            <person name="Labutti K."/>
            <person name="Barry K."/>
            <person name="Miao Y."/>
            <person name="Rahimi M.J."/>
            <person name="Shen Q."/>
            <person name="Grigoriev I.V."/>
            <person name="Kubicek C.P."/>
            <person name="Druzhinina I.S."/>
        </authorList>
    </citation>
    <scope>NUCLEOTIDE SEQUENCE [LARGE SCALE GENOMIC DNA]</scope>
    <source>
        <strain evidence="3 4">ATCC 18648</strain>
    </source>
</reference>
<dbReference type="EMBL" id="KZ679133">
    <property type="protein sequence ID" value="PTB75498.1"/>
    <property type="molecule type" value="Genomic_DNA"/>
</dbReference>
<accession>A0A2T4C1Q4</accession>
<dbReference type="AlphaFoldDB" id="A0A2T4C1Q4"/>
<keyword evidence="4" id="KW-1185">Reference proteome</keyword>
<gene>
    <name evidence="3" type="ORF">M440DRAFT_323905</name>
</gene>
<organism evidence="3 4">
    <name type="scientific">Trichoderma longibrachiatum ATCC 18648</name>
    <dbReference type="NCBI Taxonomy" id="983965"/>
    <lineage>
        <taxon>Eukaryota</taxon>
        <taxon>Fungi</taxon>
        <taxon>Dikarya</taxon>
        <taxon>Ascomycota</taxon>
        <taxon>Pezizomycotina</taxon>
        <taxon>Sordariomycetes</taxon>
        <taxon>Hypocreomycetidae</taxon>
        <taxon>Hypocreales</taxon>
        <taxon>Hypocreaceae</taxon>
        <taxon>Trichoderma</taxon>
    </lineage>
</organism>
<dbReference type="Proteomes" id="UP000240760">
    <property type="component" value="Unassembled WGS sequence"/>
</dbReference>
<proteinExistence type="predicted"/>
<feature type="transmembrane region" description="Helical" evidence="2">
    <location>
        <begin position="12"/>
        <end position="34"/>
    </location>
</feature>
<name>A0A2T4C1Q4_TRILO</name>
<protein>
    <submittedName>
        <fullName evidence="3">Uncharacterized protein</fullName>
    </submittedName>
</protein>
<feature type="compositionally biased region" description="Basic and acidic residues" evidence="1">
    <location>
        <begin position="81"/>
        <end position="108"/>
    </location>
</feature>
<feature type="region of interest" description="Disordered" evidence="1">
    <location>
        <begin position="81"/>
        <end position="115"/>
    </location>
</feature>
<evidence type="ECO:0000313" key="3">
    <source>
        <dbReference type="EMBL" id="PTB75498.1"/>
    </source>
</evidence>
<sequence>MGISPRGSRPVEHGGCVDLIAAAFVSVTMVGYCLDVRETIKRSRPALSVAASLPFTSPPLPLRILYRLSDAAHLQCQWHKDTRPALPRAKGEYRKQGQLTREKRRDESESNGGKG</sequence>
<evidence type="ECO:0000256" key="2">
    <source>
        <dbReference type="SAM" id="Phobius"/>
    </source>
</evidence>